<feature type="non-terminal residue" evidence="5">
    <location>
        <position position="176"/>
    </location>
</feature>
<keyword evidence="6" id="KW-1185">Reference proteome</keyword>
<sequence>MVLETLLAVFIGLVHISLQSELKCLVCKHVVSEITSAVRKEDPAKTIQVGSFRIQPDGSQKQSQIKYAGSELHLNEVLETVCNTLEDYAQAKHKETGEKVLLNLSKDVEKLNSHDLVPDPDLNRSLKYYCESFIEDFEDDIISIFKSSLQPFDDETTKRLCINASGYCSSLHHSEL</sequence>
<feature type="domain" description="Saposin B-type" evidence="4">
    <location>
        <begin position="20"/>
        <end position="172"/>
    </location>
</feature>
<proteinExistence type="inferred from homology"/>
<organism evidence="5 6">
    <name type="scientific">Stegodyphus mimosarum</name>
    <name type="common">African social velvet spider</name>
    <dbReference type="NCBI Taxonomy" id="407821"/>
    <lineage>
        <taxon>Eukaryota</taxon>
        <taxon>Metazoa</taxon>
        <taxon>Ecdysozoa</taxon>
        <taxon>Arthropoda</taxon>
        <taxon>Chelicerata</taxon>
        <taxon>Arachnida</taxon>
        <taxon>Araneae</taxon>
        <taxon>Araneomorphae</taxon>
        <taxon>Entelegynae</taxon>
        <taxon>Eresoidea</taxon>
        <taxon>Eresidae</taxon>
        <taxon>Stegodyphus</taxon>
    </lineage>
</organism>
<evidence type="ECO:0000256" key="3">
    <source>
        <dbReference type="SAM" id="SignalP"/>
    </source>
</evidence>
<dbReference type="AlphaFoldDB" id="A0A087UDI7"/>
<keyword evidence="3" id="KW-0732">Signal</keyword>
<evidence type="ECO:0000313" key="5">
    <source>
        <dbReference type="EMBL" id="KFM75426.1"/>
    </source>
</evidence>
<dbReference type="PANTHER" id="PTHR13341:SF2">
    <property type="entry name" value="PROTEIN SEELE"/>
    <property type="match status" value="1"/>
</dbReference>
<dbReference type="OrthoDB" id="192915at2759"/>
<reference evidence="5 6" key="1">
    <citation type="submission" date="2013-11" db="EMBL/GenBank/DDBJ databases">
        <title>Genome sequencing of Stegodyphus mimosarum.</title>
        <authorList>
            <person name="Bechsgaard J."/>
        </authorList>
    </citation>
    <scope>NUCLEOTIDE SEQUENCE [LARGE SCALE GENOMIC DNA]</scope>
</reference>
<accession>A0A087UDI7</accession>
<dbReference type="InterPro" id="IPR042415">
    <property type="entry name" value="CNPY"/>
</dbReference>
<dbReference type="PROSITE" id="PS50015">
    <property type="entry name" value="SAP_B"/>
    <property type="match status" value="1"/>
</dbReference>
<dbReference type="STRING" id="407821.A0A087UDI7"/>
<feature type="signal peptide" evidence="3">
    <location>
        <begin position="1"/>
        <end position="19"/>
    </location>
</feature>
<dbReference type="InterPro" id="IPR021852">
    <property type="entry name" value="DUF3456"/>
</dbReference>
<dbReference type="EMBL" id="KK119341">
    <property type="protein sequence ID" value="KFM75426.1"/>
    <property type="molecule type" value="Genomic_DNA"/>
</dbReference>
<dbReference type="InterPro" id="IPR008139">
    <property type="entry name" value="SaposinB_dom"/>
</dbReference>
<dbReference type="Pfam" id="PF11938">
    <property type="entry name" value="DUF3456"/>
    <property type="match status" value="1"/>
</dbReference>
<dbReference type="Proteomes" id="UP000054359">
    <property type="component" value="Unassembled WGS sequence"/>
</dbReference>
<dbReference type="PANTHER" id="PTHR13341">
    <property type="entry name" value="MIR-INTERACTING SAPOSIN-LIKE PROTEIN"/>
    <property type="match status" value="1"/>
</dbReference>
<evidence type="ECO:0000313" key="6">
    <source>
        <dbReference type="Proteomes" id="UP000054359"/>
    </source>
</evidence>
<dbReference type="GO" id="GO:0005783">
    <property type="term" value="C:endoplasmic reticulum"/>
    <property type="evidence" value="ECO:0007669"/>
    <property type="project" value="TreeGrafter"/>
</dbReference>
<evidence type="ECO:0000256" key="1">
    <source>
        <dbReference type="ARBA" id="ARBA00007285"/>
    </source>
</evidence>
<gene>
    <name evidence="5" type="ORF">X975_22764</name>
</gene>
<comment type="similarity">
    <text evidence="1">Belongs to the canopy family.</text>
</comment>
<feature type="chain" id="PRO_5001830480" evidence="3">
    <location>
        <begin position="20"/>
        <end position="176"/>
    </location>
</feature>
<name>A0A087UDI7_STEMI</name>
<protein>
    <submittedName>
        <fullName evidence="5">Protein canopy-like protein</fullName>
    </submittedName>
</protein>
<dbReference type="OMA" id="SWIFHMY"/>
<keyword evidence="2" id="KW-1015">Disulfide bond</keyword>
<evidence type="ECO:0000256" key="2">
    <source>
        <dbReference type="ARBA" id="ARBA00023157"/>
    </source>
</evidence>
<evidence type="ECO:0000259" key="4">
    <source>
        <dbReference type="PROSITE" id="PS50015"/>
    </source>
</evidence>
<dbReference type="Gene3D" id="1.10.225.10">
    <property type="entry name" value="Saposin-like"/>
    <property type="match status" value="1"/>
</dbReference>